<sequence length="87" mass="9494">EWTVGLAQAQYHLLDCISLRSSPMKSPDNLLALKSVHNAALAPRLTFIAQPYDPSAQQFAGLAQKQYPCTGTVCASVTEEYVPSQKQ</sequence>
<comment type="caution">
    <text evidence="1">The sequence shown here is derived from an EMBL/GenBank/DDBJ whole genome shotgun (WGS) entry which is preliminary data.</text>
</comment>
<gene>
    <name evidence="1" type="ORF">L195_g045315</name>
</gene>
<accession>A0A2K3MEI5</accession>
<evidence type="ECO:0000313" key="2">
    <source>
        <dbReference type="Proteomes" id="UP000236291"/>
    </source>
</evidence>
<organism evidence="1 2">
    <name type="scientific">Trifolium pratense</name>
    <name type="common">Red clover</name>
    <dbReference type="NCBI Taxonomy" id="57577"/>
    <lineage>
        <taxon>Eukaryota</taxon>
        <taxon>Viridiplantae</taxon>
        <taxon>Streptophyta</taxon>
        <taxon>Embryophyta</taxon>
        <taxon>Tracheophyta</taxon>
        <taxon>Spermatophyta</taxon>
        <taxon>Magnoliopsida</taxon>
        <taxon>eudicotyledons</taxon>
        <taxon>Gunneridae</taxon>
        <taxon>Pentapetalae</taxon>
        <taxon>rosids</taxon>
        <taxon>fabids</taxon>
        <taxon>Fabales</taxon>
        <taxon>Fabaceae</taxon>
        <taxon>Papilionoideae</taxon>
        <taxon>50 kb inversion clade</taxon>
        <taxon>NPAAA clade</taxon>
        <taxon>Hologalegina</taxon>
        <taxon>IRL clade</taxon>
        <taxon>Trifolieae</taxon>
        <taxon>Trifolium</taxon>
    </lineage>
</organism>
<evidence type="ECO:0000313" key="1">
    <source>
        <dbReference type="EMBL" id="PNX89198.1"/>
    </source>
</evidence>
<proteinExistence type="predicted"/>
<reference evidence="1 2" key="1">
    <citation type="journal article" date="2014" name="Am. J. Bot.">
        <title>Genome assembly and annotation for red clover (Trifolium pratense; Fabaceae).</title>
        <authorList>
            <person name="Istvanek J."/>
            <person name="Jaros M."/>
            <person name="Krenek A."/>
            <person name="Repkova J."/>
        </authorList>
    </citation>
    <scope>NUCLEOTIDE SEQUENCE [LARGE SCALE GENOMIC DNA]</scope>
    <source>
        <strain evidence="2">cv. Tatra</strain>
        <tissue evidence="1">Young leaves</tissue>
    </source>
</reference>
<feature type="non-terminal residue" evidence="1">
    <location>
        <position position="1"/>
    </location>
</feature>
<dbReference type="EMBL" id="ASHM01059006">
    <property type="protein sequence ID" value="PNX89198.1"/>
    <property type="molecule type" value="Genomic_DNA"/>
</dbReference>
<name>A0A2K3MEI5_TRIPR</name>
<dbReference type="AlphaFoldDB" id="A0A2K3MEI5"/>
<reference evidence="1 2" key="2">
    <citation type="journal article" date="2017" name="Front. Plant Sci.">
        <title>Gene Classification and Mining of Molecular Markers Useful in Red Clover (Trifolium pratense) Breeding.</title>
        <authorList>
            <person name="Istvanek J."/>
            <person name="Dluhosova J."/>
            <person name="Dluhos P."/>
            <person name="Patkova L."/>
            <person name="Nedelnik J."/>
            <person name="Repkova J."/>
        </authorList>
    </citation>
    <scope>NUCLEOTIDE SEQUENCE [LARGE SCALE GENOMIC DNA]</scope>
    <source>
        <strain evidence="2">cv. Tatra</strain>
        <tissue evidence="1">Young leaves</tissue>
    </source>
</reference>
<protein>
    <submittedName>
        <fullName evidence="1">Uncharacterized protein</fullName>
    </submittedName>
</protein>
<dbReference type="Proteomes" id="UP000236291">
    <property type="component" value="Unassembled WGS sequence"/>
</dbReference>